<sequence length="207" mass="23880">MTSPLHQLMYSLYVPHEQGDSETRFILVSSVVNATWNIELGCQGVRDRWWRGSCPLPEETIQADVRSHWSKGIIQVLGWHGATSDTCVLKVVFNLPQTRKLRISLKEYEPEISSTRAMHILSNFNLPLNGRDILSVPIRPLRSISITNIHLREREQTIQELQRKIASLERELESRPPPITPTVTRVVANIPKRRRLLQVKDMRFDGE</sequence>
<gene>
    <name evidence="1" type="ORF">RDB_LOCUS15000</name>
</gene>
<evidence type="ECO:0000313" key="2">
    <source>
        <dbReference type="Proteomes" id="UP000663840"/>
    </source>
</evidence>
<reference evidence="1" key="1">
    <citation type="submission" date="2021-01" db="EMBL/GenBank/DDBJ databases">
        <authorList>
            <person name="Kaushik A."/>
        </authorList>
    </citation>
    <scope>NUCLEOTIDE SEQUENCE</scope>
    <source>
        <strain evidence="1">AG1-1A</strain>
    </source>
</reference>
<organism evidence="1 2">
    <name type="scientific">Rhizoctonia solani</name>
    <dbReference type="NCBI Taxonomy" id="456999"/>
    <lineage>
        <taxon>Eukaryota</taxon>
        <taxon>Fungi</taxon>
        <taxon>Dikarya</taxon>
        <taxon>Basidiomycota</taxon>
        <taxon>Agaricomycotina</taxon>
        <taxon>Agaricomycetes</taxon>
        <taxon>Cantharellales</taxon>
        <taxon>Ceratobasidiaceae</taxon>
        <taxon>Rhizoctonia</taxon>
    </lineage>
</organism>
<comment type="caution">
    <text evidence="1">The sequence shown here is derived from an EMBL/GenBank/DDBJ whole genome shotgun (WGS) entry which is preliminary data.</text>
</comment>
<dbReference type="Proteomes" id="UP000663840">
    <property type="component" value="Unassembled WGS sequence"/>
</dbReference>
<proteinExistence type="predicted"/>
<dbReference type="EMBL" id="CAJMWR010000285">
    <property type="protein sequence ID" value="CAE6364438.1"/>
    <property type="molecule type" value="Genomic_DNA"/>
</dbReference>
<accession>A0A8H2WBU3</accession>
<protein>
    <submittedName>
        <fullName evidence="1">Uncharacterized protein</fullName>
    </submittedName>
</protein>
<evidence type="ECO:0000313" key="1">
    <source>
        <dbReference type="EMBL" id="CAE6364438.1"/>
    </source>
</evidence>
<name>A0A8H2WBU3_9AGAM</name>
<dbReference type="AlphaFoldDB" id="A0A8H2WBU3"/>